<dbReference type="AlphaFoldDB" id="A0A387BEQ1"/>
<dbReference type="OrthoDB" id="7582652at2"/>
<dbReference type="EMBL" id="CP032624">
    <property type="protein sequence ID" value="AYG02383.1"/>
    <property type="molecule type" value="Genomic_DNA"/>
</dbReference>
<dbReference type="RefSeq" id="WP_120787917.1">
    <property type="nucleotide sequence ID" value="NZ_CP032624.1"/>
</dbReference>
<feature type="coiled-coil region" evidence="1">
    <location>
        <begin position="77"/>
        <end position="111"/>
    </location>
</feature>
<gene>
    <name evidence="2" type="ORF">D7I44_01760</name>
</gene>
<protein>
    <submittedName>
        <fullName evidence="2">Uncharacterized protein</fullName>
    </submittedName>
</protein>
<accession>A0A387BEQ1</accession>
<organism evidence="2 3">
    <name type="scientific">Gryllotalpicola protaetiae</name>
    <dbReference type="NCBI Taxonomy" id="2419771"/>
    <lineage>
        <taxon>Bacteria</taxon>
        <taxon>Bacillati</taxon>
        <taxon>Actinomycetota</taxon>
        <taxon>Actinomycetes</taxon>
        <taxon>Micrococcales</taxon>
        <taxon>Microbacteriaceae</taxon>
        <taxon>Gryllotalpicola</taxon>
    </lineage>
</organism>
<dbReference type="KEGG" id="gry:D7I44_01760"/>
<reference evidence="2 3" key="1">
    <citation type="submission" date="2018-09" db="EMBL/GenBank/DDBJ databases">
        <title>Genome sequencing of strain 2DFW10M-5.</title>
        <authorList>
            <person name="Heo J."/>
            <person name="Kim S.-J."/>
            <person name="Kwon S.-W."/>
        </authorList>
    </citation>
    <scope>NUCLEOTIDE SEQUENCE [LARGE SCALE GENOMIC DNA]</scope>
    <source>
        <strain evidence="2 3">2DFW10M-5</strain>
    </source>
</reference>
<keyword evidence="1" id="KW-0175">Coiled coil</keyword>
<proteinExistence type="predicted"/>
<evidence type="ECO:0000313" key="2">
    <source>
        <dbReference type="EMBL" id="AYG02383.1"/>
    </source>
</evidence>
<name>A0A387BEQ1_9MICO</name>
<evidence type="ECO:0000256" key="1">
    <source>
        <dbReference type="SAM" id="Coils"/>
    </source>
</evidence>
<evidence type="ECO:0000313" key="3">
    <source>
        <dbReference type="Proteomes" id="UP000275069"/>
    </source>
</evidence>
<dbReference type="Proteomes" id="UP000275069">
    <property type="component" value="Chromosome"/>
</dbReference>
<keyword evidence="3" id="KW-1185">Reference proteome</keyword>
<sequence length="142" mass="16007">MSDEIGPLISRARELVDSATPGPWLVDTEDARHETSVYTMDPRLAGGTVHVTDDDYPRSGYEPQRDAAFIAWARAGVPQLLDAIAELTSEIEEYRQLCEKLTEILERTADALKGEPPPRMMHSWHDLPQVARRLNEQRRAGL</sequence>